<evidence type="ECO:0000313" key="1">
    <source>
        <dbReference type="EMBL" id="KAL2488698.1"/>
    </source>
</evidence>
<protein>
    <submittedName>
        <fullName evidence="1">Uncharacterized protein</fullName>
    </submittedName>
</protein>
<reference evidence="2" key="1">
    <citation type="submission" date="2024-07" db="EMBL/GenBank/DDBJ databases">
        <title>Two chromosome-level genome assemblies of Korean endemic species Abeliophyllum distichum and Forsythia ovata (Oleaceae).</title>
        <authorList>
            <person name="Jang H."/>
        </authorList>
    </citation>
    <scope>NUCLEOTIDE SEQUENCE [LARGE SCALE GENOMIC DNA]</scope>
</reference>
<dbReference type="EMBL" id="JBFOLJ010000012">
    <property type="protein sequence ID" value="KAL2488698.1"/>
    <property type="molecule type" value="Genomic_DNA"/>
</dbReference>
<gene>
    <name evidence="1" type="ORF">Fot_41990</name>
</gene>
<dbReference type="Proteomes" id="UP001604277">
    <property type="component" value="Unassembled WGS sequence"/>
</dbReference>
<name>A0ABD1RJY4_9LAMI</name>
<keyword evidence="2" id="KW-1185">Reference proteome</keyword>
<accession>A0ABD1RJY4</accession>
<sequence>MAQPPFFSLSGCCDTTLLSRMVQELCQSYQAPPTCQAPSLNPLDEALALAFTIMAQELYRVKPGYTTDLLRGHRIENIDFSLKRQRKLISVTFPASRRNSRNHI</sequence>
<organism evidence="1 2">
    <name type="scientific">Forsythia ovata</name>
    <dbReference type="NCBI Taxonomy" id="205694"/>
    <lineage>
        <taxon>Eukaryota</taxon>
        <taxon>Viridiplantae</taxon>
        <taxon>Streptophyta</taxon>
        <taxon>Embryophyta</taxon>
        <taxon>Tracheophyta</taxon>
        <taxon>Spermatophyta</taxon>
        <taxon>Magnoliopsida</taxon>
        <taxon>eudicotyledons</taxon>
        <taxon>Gunneridae</taxon>
        <taxon>Pentapetalae</taxon>
        <taxon>asterids</taxon>
        <taxon>lamiids</taxon>
        <taxon>Lamiales</taxon>
        <taxon>Oleaceae</taxon>
        <taxon>Forsythieae</taxon>
        <taxon>Forsythia</taxon>
    </lineage>
</organism>
<proteinExistence type="predicted"/>
<evidence type="ECO:0000313" key="2">
    <source>
        <dbReference type="Proteomes" id="UP001604277"/>
    </source>
</evidence>
<comment type="caution">
    <text evidence="1">The sequence shown here is derived from an EMBL/GenBank/DDBJ whole genome shotgun (WGS) entry which is preliminary data.</text>
</comment>
<dbReference type="AlphaFoldDB" id="A0ABD1RJY4"/>